<proteinExistence type="predicted"/>
<dbReference type="Proteomes" id="UP001190700">
    <property type="component" value="Unassembled WGS sequence"/>
</dbReference>
<keyword evidence="1" id="KW-0732">Signal</keyword>
<dbReference type="AlphaFoldDB" id="A0AAE0GQE3"/>
<gene>
    <name evidence="2" type="ORF">CYMTET_9791</name>
</gene>
<evidence type="ECO:0000256" key="1">
    <source>
        <dbReference type="SAM" id="SignalP"/>
    </source>
</evidence>
<protein>
    <recommendedName>
        <fullName evidence="4">Secreted protein</fullName>
    </recommendedName>
</protein>
<evidence type="ECO:0008006" key="4">
    <source>
        <dbReference type="Google" id="ProtNLM"/>
    </source>
</evidence>
<reference evidence="2 3" key="1">
    <citation type="journal article" date="2015" name="Genome Biol. Evol.">
        <title>Comparative Genomics of a Bacterivorous Green Alga Reveals Evolutionary Causalities and Consequences of Phago-Mixotrophic Mode of Nutrition.</title>
        <authorList>
            <person name="Burns J.A."/>
            <person name="Paasch A."/>
            <person name="Narechania A."/>
            <person name="Kim E."/>
        </authorList>
    </citation>
    <scope>NUCLEOTIDE SEQUENCE [LARGE SCALE GENOMIC DNA]</scope>
    <source>
        <strain evidence="2 3">PLY_AMNH</strain>
    </source>
</reference>
<dbReference type="EMBL" id="LGRX02003289">
    <property type="protein sequence ID" value="KAK3282475.1"/>
    <property type="molecule type" value="Genomic_DNA"/>
</dbReference>
<feature type="signal peptide" evidence="1">
    <location>
        <begin position="1"/>
        <end position="18"/>
    </location>
</feature>
<keyword evidence="3" id="KW-1185">Reference proteome</keyword>
<feature type="chain" id="PRO_5041926977" description="Secreted protein" evidence="1">
    <location>
        <begin position="19"/>
        <end position="126"/>
    </location>
</feature>
<name>A0AAE0GQE3_9CHLO</name>
<evidence type="ECO:0000313" key="3">
    <source>
        <dbReference type="Proteomes" id="UP001190700"/>
    </source>
</evidence>
<accession>A0AAE0GQE3</accession>
<evidence type="ECO:0000313" key="2">
    <source>
        <dbReference type="EMBL" id="KAK3282475.1"/>
    </source>
</evidence>
<organism evidence="2 3">
    <name type="scientific">Cymbomonas tetramitiformis</name>
    <dbReference type="NCBI Taxonomy" id="36881"/>
    <lineage>
        <taxon>Eukaryota</taxon>
        <taxon>Viridiplantae</taxon>
        <taxon>Chlorophyta</taxon>
        <taxon>Pyramimonadophyceae</taxon>
        <taxon>Pyramimonadales</taxon>
        <taxon>Pyramimonadaceae</taxon>
        <taxon>Cymbomonas</taxon>
    </lineage>
</organism>
<comment type="caution">
    <text evidence="2">The sequence shown here is derived from an EMBL/GenBank/DDBJ whole genome shotgun (WGS) entry which is preliminary data.</text>
</comment>
<sequence length="126" mass="14093">MWMFFIFATVIFTCFAIGASRKPVYDRGEHVATLRAFNAQLPLVETFINAFFGPGGDRIDVNDYDDSDVFSTSSSTSTLNASEDSNKEYMLTVERVGSTLPTTAKIQHDLDHAIREHRHAHGRTCS</sequence>